<dbReference type="EMBL" id="CABFNQ020000710">
    <property type="protein sequence ID" value="CAH0025449.1"/>
    <property type="molecule type" value="Genomic_DNA"/>
</dbReference>
<reference evidence="1" key="1">
    <citation type="submission" date="2021-10" db="EMBL/GenBank/DDBJ databases">
        <authorList>
            <person name="Piombo E."/>
        </authorList>
    </citation>
    <scope>NUCLEOTIDE SEQUENCE</scope>
</reference>
<keyword evidence="2" id="KW-1185">Reference proteome</keyword>
<evidence type="ECO:0000313" key="1">
    <source>
        <dbReference type="EMBL" id="CAH0025449.1"/>
    </source>
</evidence>
<dbReference type="Proteomes" id="UP000696573">
    <property type="component" value="Unassembled WGS sequence"/>
</dbReference>
<accession>A0A9N9YQM7</accession>
<dbReference type="AlphaFoldDB" id="A0A9N9YQM7"/>
<sequence length="60" mass="6598">MANAVGRQQPVRGQTGWLPVPHLTTITDGCCEGWTSKQPRQYSDEVALVKSVFPGVTRDK</sequence>
<evidence type="ECO:0000313" key="2">
    <source>
        <dbReference type="Proteomes" id="UP000696573"/>
    </source>
</evidence>
<name>A0A9N9YQM7_9HYPO</name>
<proteinExistence type="predicted"/>
<organism evidence="1 2">
    <name type="scientific">Clonostachys rhizophaga</name>
    <dbReference type="NCBI Taxonomy" id="160324"/>
    <lineage>
        <taxon>Eukaryota</taxon>
        <taxon>Fungi</taxon>
        <taxon>Dikarya</taxon>
        <taxon>Ascomycota</taxon>
        <taxon>Pezizomycotina</taxon>
        <taxon>Sordariomycetes</taxon>
        <taxon>Hypocreomycetidae</taxon>
        <taxon>Hypocreales</taxon>
        <taxon>Bionectriaceae</taxon>
        <taxon>Clonostachys</taxon>
    </lineage>
</organism>
<gene>
    <name evidence="1" type="ORF">CRHIZ90672A_00008240</name>
</gene>
<comment type="caution">
    <text evidence="1">The sequence shown here is derived from an EMBL/GenBank/DDBJ whole genome shotgun (WGS) entry which is preliminary data.</text>
</comment>
<protein>
    <submittedName>
        <fullName evidence="1">Uncharacterized protein</fullName>
    </submittedName>
</protein>